<feature type="binding site" evidence="7 9">
    <location>
        <position position="201"/>
    </location>
    <ligand>
        <name>ATP</name>
        <dbReference type="ChEBI" id="CHEBI:30616"/>
    </ligand>
</feature>
<dbReference type="GO" id="GO:0004618">
    <property type="term" value="F:phosphoglycerate kinase activity"/>
    <property type="evidence" value="ECO:0007669"/>
    <property type="project" value="UniProtKB-UniRule"/>
</dbReference>
<comment type="subunit">
    <text evidence="7">Monomer.</text>
</comment>
<feature type="binding site" evidence="8">
    <location>
        <position position="26"/>
    </location>
    <ligand>
        <name>(2R)-3-phosphoglycerate</name>
        <dbReference type="ChEBI" id="CHEBI:58272"/>
    </ligand>
</feature>
<evidence type="ECO:0000256" key="1">
    <source>
        <dbReference type="ARBA" id="ARBA00000642"/>
    </source>
</evidence>
<dbReference type="PANTHER" id="PTHR11406">
    <property type="entry name" value="PHOSPHOGLYCERATE KINASE"/>
    <property type="match status" value="1"/>
</dbReference>
<evidence type="ECO:0000256" key="9">
    <source>
        <dbReference type="PIRSR" id="PIRSR000724-2"/>
    </source>
</evidence>
<dbReference type="PRINTS" id="PR00477">
    <property type="entry name" value="PHGLYCKINASE"/>
</dbReference>
<dbReference type="PANTHER" id="PTHR11406:SF23">
    <property type="entry name" value="PHOSPHOGLYCERATE KINASE 1, CHLOROPLASTIC-RELATED"/>
    <property type="match status" value="1"/>
</dbReference>
<feature type="binding site" evidence="7">
    <location>
        <position position="26"/>
    </location>
    <ligand>
        <name>substrate</name>
    </ligand>
</feature>
<evidence type="ECO:0000256" key="2">
    <source>
        <dbReference type="ARBA" id="ARBA00013061"/>
    </source>
</evidence>
<feature type="binding site" evidence="7 8">
    <location>
        <begin position="18"/>
        <end position="20"/>
    </location>
    <ligand>
        <name>substrate</name>
    </ligand>
</feature>
<dbReference type="GO" id="GO:0006096">
    <property type="term" value="P:glycolytic process"/>
    <property type="evidence" value="ECO:0007669"/>
    <property type="project" value="UniProtKB-UniRule"/>
</dbReference>
<dbReference type="InterPro" id="IPR001576">
    <property type="entry name" value="Phosphoglycerate_kinase"/>
</dbReference>
<dbReference type="UniPathway" id="UPA00109">
    <property type="reaction ID" value="UER00185"/>
</dbReference>
<dbReference type="PIRSF" id="PIRSF000724">
    <property type="entry name" value="Pgk"/>
    <property type="match status" value="1"/>
</dbReference>
<dbReference type="GO" id="GO:0005829">
    <property type="term" value="C:cytosol"/>
    <property type="evidence" value="ECO:0007669"/>
    <property type="project" value="TreeGrafter"/>
</dbReference>
<evidence type="ECO:0000256" key="4">
    <source>
        <dbReference type="ARBA" id="ARBA00022741"/>
    </source>
</evidence>
<reference evidence="11 12" key="1">
    <citation type="journal article" date="2016" name="Nat. Commun.">
        <title>Thousands of microbial genomes shed light on interconnected biogeochemical processes in an aquifer system.</title>
        <authorList>
            <person name="Anantharaman K."/>
            <person name="Brown C.T."/>
            <person name="Hug L.A."/>
            <person name="Sharon I."/>
            <person name="Castelle C.J."/>
            <person name="Probst A.J."/>
            <person name="Thomas B.C."/>
            <person name="Singh A."/>
            <person name="Wilkins M.J."/>
            <person name="Karaoz U."/>
            <person name="Brodie E.L."/>
            <person name="Williams K.H."/>
            <person name="Hubbard S.S."/>
            <person name="Banfield J.F."/>
        </authorList>
    </citation>
    <scope>NUCLEOTIDE SEQUENCE [LARGE SCALE GENOMIC DNA]</scope>
</reference>
<comment type="pathway">
    <text evidence="7">Carbohydrate degradation; glycolysis; pyruvate from D-glyceraldehyde 3-phosphate: step 2/5.</text>
</comment>
<sequence>MRQASQKTLKGVALVRLDFNTEDDWRVAAAIPTMKFLLLHAAKIIVISHKGRPPAYRSGFHGPAMGAAKKFSLKADSRKLQKLLHHRINFISHFDFEAIKGMVDDAPGGSVFLLENLRFMDGEARNDARFAKKLASLADYYVNDAFAVSHRANASVAAVTKFLPSFAGLGLELEIFSLSRAMENPRRPLVLILGGGKASDKLGILRYFKNTADYFLVGGAAANTILFLKGVNIGESLIEEDPRELRKLKSVVRYKNVFLPTDVVWAGGRILDIGKRTEIYFSKIVGRAKTIIWSGPLGFVEKKPYENGSVAVARAILRNKKAFSLAGGGETVMFLKKYGFDKKFSFISTGGGAMLEFLEGKKLPGIKALEFKNNLPYTHKKEK</sequence>
<accession>A0A1G2GSZ4</accession>
<feature type="binding site" evidence="7">
    <location>
        <begin position="328"/>
        <end position="331"/>
    </location>
    <ligand>
        <name>ATP</name>
        <dbReference type="ChEBI" id="CHEBI:30616"/>
    </ligand>
</feature>
<dbReference type="EC" id="2.7.2.3" evidence="2 7"/>
<comment type="similarity">
    <text evidence="7 10">Belongs to the phosphoglycerate kinase family.</text>
</comment>
<comment type="catalytic activity">
    <reaction evidence="1 7 10">
        <text>(2R)-3-phosphoglycerate + ATP = (2R)-3-phospho-glyceroyl phosphate + ADP</text>
        <dbReference type="Rhea" id="RHEA:14801"/>
        <dbReference type="ChEBI" id="CHEBI:30616"/>
        <dbReference type="ChEBI" id="CHEBI:57604"/>
        <dbReference type="ChEBI" id="CHEBI:58272"/>
        <dbReference type="ChEBI" id="CHEBI:456216"/>
        <dbReference type="EC" id="2.7.2.3"/>
    </reaction>
</comment>
<dbReference type="AlphaFoldDB" id="A0A1G2GSZ4"/>
<keyword evidence="4 7" id="KW-0547">Nucleotide-binding</keyword>
<evidence type="ECO:0000313" key="12">
    <source>
        <dbReference type="Proteomes" id="UP000179106"/>
    </source>
</evidence>
<gene>
    <name evidence="7" type="primary">pgk</name>
    <name evidence="11" type="ORF">A3B25_03745</name>
</gene>
<evidence type="ECO:0000256" key="6">
    <source>
        <dbReference type="ARBA" id="ARBA00022840"/>
    </source>
</evidence>
<feature type="binding site" evidence="7 8">
    <location>
        <begin position="49"/>
        <end position="52"/>
    </location>
    <ligand>
        <name>substrate</name>
    </ligand>
</feature>
<evidence type="ECO:0000313" key="11">
    <source>
        <dbReference type="EMBL" id="OGZ53345.1"/>
    </source>
</evidence>
<name>A0A1G2GSZ4_9BACT</name>
<feature type="binding site" evidence="8">
    <location>
        <position position="118"/>
    </location>
    <ligand>
        <name>(2R)-3-phosphoglycerate</name>
        <dbReference type="ChEBI" id="CHEBI:58272"/>
    </ligand>
</feature>
<dbReference type="InterPro" id="IPR036043">
    <property type="entry name" value="Phosphoglycerate_kinase_sf"/>
</dbReference>
<evidence type="ECO:0000256" key="7">
    <source>
        <dbReference type="HAMAP-Rule" id="MF_00145"/>
    </source>
</evidence>
<evidence type="ECO:0000256" key="3">
    <source>
        <dbReference type="ARBA" id="ARBA00022679"/>
    </source>
</evidence>
<feature type="binding site" evidence="7">
    <location>
        <position position="118"/>
    </location>
    <ligand>
        <name>substrate</name>
    </ligand>
</feature>
<dbReference type="HAMAP" id="MF_00145">
    <property type="entry name" value="Phosphoglyc_kinase"/>
    <property type="match status" value="1"/>
</dbReference>
<evidence type="ECO:0000256" key="8">
    <source>
        <dbReference type="PIRSR" id="PIRSR000724-1"/>
    </source>
</evidence>
<keyword evidence="3 7" id="KW-0808">Transferase</keyword>
<dbReference type="Proteomes" id="UP000179106">
    <property type="component" value="Unassembled WGS sequence"/>
</dbReference>
<proteinExistence type="inferred from homology"/>
<keyword evidence="7" id="KW-0324">Glycolysis</keyword>
<keyword evidence="6 7" id="KW-0067">ATP-binding</keyword>
<feature type="binding site" evidence="8">
    <location>
        <position position="151"/>
    </location>
    <ligand>
        <name>(2R)-3-phosphoglycerate</name>
        <dbReference type="ChEBI" id="CHEBI:58272"/>
    </ligand>
</feature>
<dbReference type="SUPFAM" id="SSF53748">
    <property type="entry name" value="Phosphoglycerate kinase"/>
    <property type="match status" value="1"/>
</dbReference>
<dbReference type="InterPro" id="IPR015824">
    <property type="entry name" value="Phosphoglycerate_kinase_N"/>
</dbReference>
<dbReference type="GO" id="GO:0006094">
    <property type="term" value="P:gluconeogenesis"/>
    <property type="evidence" value="ECO:0007669"/>
    <property type="project" value="TreeGrafter"/>
</dbReference>
<feature type="binding site" evidence="7">
    <location>
        <position position="151"/>
    </location>
    <ligand>
        <name>substrate</name>
    </ligand>
</feature>
<organism evidence="11 12">
    <name type="scientific">Candidatus Ryanbacteria bacterium RIFCSPLOWO2_01_FULL_48_26</name>
    <dbReference type="NCBI Taxonomy" id="1802126"/>
    <lineage>
        <taxon>Bacteria</taxon>
        <taxon>Candidatus Ryaniibacteriota</taxon>
    </lineage>
</organism>
<comment type="subcellular location">
    <subcellularLocation>
        <location evidence="7">Cytoplasm</location>
    </subcellularLocation>
</comment>
<feature type="binding site" evidence="7 9">
    <location>
        <position position="301"/>
    </location>
    <ligand>
        <name>ATP</name>
        <dbReference type="ChEBI" id="CHEBI:30616"/>
    </ligand>
</feature>
<dbReference type="Pfam" id="PF00162">
    <property type="entry name" value="PGK"/>
    <property type="match status" value="1"/>
</dbReference>
<comment type="caution">
    <text evidence="11">The sequence shown here is derived from an EMBL/GenBank/DDBJ whole genome shotgun (WGS) entry which is preliminary data.</text>
</comment>
<evidence type="ECO:0000256" key="5">
    <source>
        <dbReference type="ARBA" id="ARBA00022777"/>
    </source>
</evidence>
<keyword evidence="5 7" id="KW-0418">Kinase</keyword>
<keyword evidence="7" id="KW-0963">Cytoplasm</keyword>
<protein>
    <recommendedName>
        <fullName evidence="2 7">Phosphoglycerate kinase</fullName>
        <ecNumber evidence="2 7">2.7.2.3</ecNumber>
    </recommendedName>
</protein>
<comment type="caution">
    <text evidence="7">Lacks conserved residue(s) required for the propagation of feature annotation.</text>
</comment>
<dbReference type="GO" id="GO:0043531">
    <property type="term" value="F:ADP binding"/>
    <property type="evidence" value="ECO:0007669"/>
    <property type="project" value="TreeGrafter"/>
</dbReference>
<dbReference type="STRING" id="1802126.A3B25_03745"/>
<evidence type="ECO:0000256" key="10">
    <source>
        <dbReference type="RuleBase" id="RU000532"/>
    </source>
</evidence>
<dbReference type="EMBL" id="MHNW01000023">
    <property type="protein sequence ID" value="OGZ53345.1"/>
    <property type="molecule type" value="Genomic_DNA"/>
</dbReference>
<dbReference type="GO" id="GO:0005524">
    <property type="term" value="F:ATP binding"/>
    <property type="evidence" value="ECO:0007669"/>
    <property type="project" value="UniProtKB-KW"/>
</dbReference>
<dbReference type="Gene3D" id="3.40.50.1260">
    <property type="entry name" value="Phosphoglycerate kinase, N-terminal domain"/>
    <property type="match status" value="3"/>
</dbReference>